<evidence type="ECO:0000313" key="10">
    <source>
        <dbReference type="Proteomes" id="UP000007879"/>
    </source>
</evidence>
<evidence type="ECO:0000256" key="2">
    <source>
        <dbReference type="ARBA" id="ARBA00006244"/>
    </source>
</evidence>
<evidence type="ECO:0000256" key="3">
    <source>
        <dbReference type="ARBA" id="ARBA00022692"/>
    </source>
</evidence>
<evidence type="ECO:0000313" key="9">
    <source>
        <dbReference type="EnsemblMetazoa" id="Aqu2.1.39118_001"/>
    </source>
</evidence>
<comment type="similarity">
    <text evidence="2">Belongs to the TMEM198 family.</text>
</comment>
<feature type="transmembrane region" description="Helical" evidence="7">
    <location>
        <begin position="144"/>
        <end position="162"/>
    </location>
</feature>
<dbReference type="KEGG" id="aqu:100640988"/>
<keyword evidence="4 7" id="KW-1133">Transmembrane helix</keyword>
<feature type="transmembrane region" description="Helical" evidence="7">
    <location>
        <begin position="222"/>
        <end position="240"/>
    </location>
</feature>
<feature type="transmembrane region" description="Helical" evidence="7">
    <location>
        <begin position="196"/>
        <end position="215"/>
    </location>
</feature>
<dbReference type="InterPro" id="IPR025256">
    <property type="entry name" value="TM7S3/TM198-like_dom"/>
</dbReference>
<dbReference type="InterPro" id="IPR040236">
    <property type="entry name" value="TMEM198"/>
</dbReference>
<evidence type="ECO:0000256" key="7">
    <source>
        <dbReference type="SAM" id="Phobius"/>
    </source>
</evidence>
<dbReference type="GO" id="GO:0005886">
    <property type="term" value="C:plasma membrane"/>
    <property type="evidence" value="ECO:0007669"/>
    <property type="project" value="TreeGrafter"/>
</dbReference>
<reference evidence="9" key="2">
    <citation type="submission" date="2017-05" db="UniProtKB">
        <authorList>
            <consortium name="EnsemblMetazoa"/>
        </authorList>
    </citation>
    <scope>IDENTIFICATION</scope>
</reference>
<reference evidence="10" key="1">
    <citation type="journal article" date="2010" name="Nature">
        <title>The Amphimedon queenslandica genome and the evolution of animal complexity.</title>
        <authorList>
            <person name="Srivastava M."/>
            <person name="Simakov O."/>
            <person name="Chapman J."/>
            <person name="Fahey B."/>
            <person name="Gauthier M.E."/>
            <person name="Mitros T."/>
            <person name="Richards G.S."/>
            <person name="Conaco C."/>
            <person name="Dacre M."/>
            <person name="Hellsten U."/>
            <person name="Larroux C."/>
            <person name="Putnam N.H."/>
            <person name="Stanke M."/>
            <person name="Adamska M."/>
            <person name="Darling A."/>
            <person name="Degnan S.M."/>
            <person name="Oakley T.H."/>
            <person name="Plachetzki D.C."/>
            <person name="Zhai Y."/>
            <person name="Adamski M."/>
            <person name="Calcino A."/>
            <person name="Cummins S.F."/>
            <person name="Goodstein D.M."/>
            <person name="Harris C."/>
            <person name="Jackson D.J."/>
            <person name="Leys S.P."/>
            <person name="Shu S."/>
            <person name="Woodcroft B.J."/>
            <person name="Vervoort M."/>
            <person name="Kosik K.S."/>
            <person name="Manning G."/>
            <person name="Degnan B.M."/>
            <person name="Rokhsar D.S."/>
        </authorList>
    </citation>
    <scope>NUCLEOTIDE SEQUENCE [LARGE SCALE GENOMIC DNA]</scope>
</reference>
<feature type="transmembrane region" description="Helical" evidence="7">
    <location>
        <begin position="36"/>
        <end position="54"/>
    </location>
</feature>
<sequence length="383" mass="43203">MSHAHVLHSSHAYYCCICKRRQVQAIVTSWRTIMKALVFLLLILLSAATCYSTPLEAVLSDNGQSLQDESENDVDTDHSDFIAAEGILPTSPFNGIYNNTKNRFFRVLYNLSSYLPFSVEYAVTVGRNCNIIEYNHEYYGVPGLVISALLFIIGALFCFVGYRLLKINLFLIGFLIGGLMAYFLLLAFIGDFTKTWRIYVVCIVSGIIGIISGLLTIGIYYIGLFLAGGAVGFLGTWFLLSVIDIGYFQTHVYIPFIIAIGVGVVCGIITLIFQKWLVILGTSVIGAFLIIWSFDYYLELGQMIYFLFLFAVHRNMLKPCWFSWIIVVLFAILLVTGLIVQACVTGRKYDHKKDFENGICCGLCKKCRRERRSGNYMPLKEMK</sequence>
<name>A0A1X7VGN2_AMPQE</name>
<evidence type="ECO:0000259" key="8">
    <source>
        <dbReference type="Pfam" id="PF13886"/>
    </source>
</evidence>
<feature type="transmembrane region" description="Helical" evidence="7">
    <location>
        <begin position="169"/>
        <end position="190"/>
    </location>
</feature>
<dbReference type="STRING" id="400682.A0A1X7VGN2"/>
<protein>
    <recommendedName>
        <fullName evidence="6">Transmembrane protein 198</fullName>
    </recommendedName>
</protein>
<dbReference type="PANTHER" id="PTHR31247:SF5">
    <property type="entry name" value="DUF4203 DOMAIN-CONTAINING PROTEIN"/>
    <property type="match status" value="1"/>
</dbReference>
<feature type="transmembrane region" description="Helical" evidence="7">
    <location>
        <begin position="321"/>
        <end position="344"/>
    </location>
</feature>
<dbReference type="Pfam" id="PF13886">
    <property type="entry name" value="TM7S3_TM198"/>
    <property type="match status" value="1"/>
</dbReference>
<feature type="transmembrane region" description="Helical" evidence="7">
    <location>
        <begin position="285"/>
        <end position="309"/>
    </location>
</feature>
<keyword evidence="3 7" id="KW-0812">Transmembrane</keyword>
<dbReference type="AlphaFoldDB" id="A0A1X7VGN2"/>
<comment type="subcellular location">
    <subcellularLocation>
        <location evidence="1">Membrane</location>
        <topology evidence="1">Multi-pass membrane protein</topology>
    </subcellularLocation>
</comment>
<evidence type="ECO:0000256" key="1">
    <source>
        <dbReference type="ARBA" id="ARBA00004141"/>
    </source>
</evidence>
<dbReference type="EnsemblMetazoa" id="Aqu2.1.39118_001">
    <property type="protein sequence ID" value="Aqu2.1.39118_001"/>
    <property type="gene ID" value="Aqu2.1.39118"/>
</dbReference>
<dbReference type="Proteomes" id="UP000007879">
    <property type="component" value="Unassembled WGS sequence"/>
</dbReference>
<feature type="transmembrane region" description="Helical" evidence="7">
    <location>
        <begin position="252"/>
        <end position="273"/>
    </location>
</feature>
<dbReference type="PANTHER" id="PTHR31247">
    <property type="entry name" value="TRANSMEMBRANE PROTEIN 198 FAMILY MEMBER"/>
    <property type="match status" value="1"/>
</dbReference>
<dbReference type="EnsemblMetazoa" id="XM_003384274.2">
    <property type="protein sequence ID" value="XP_003384322.2"/>
    <property type="gene ID" value="LOC100640988"/>
</dbReference>
<keyword evidence="10" id="KW-1185">Reference proteome</keyword>
<proteinExistence type="inferred from homology"/>
<evidence type="ECO:0000256" key="5">
    <source>
        <dbReference type="ARBA" id="ARBA00023136"/>
    </source>
</evidence>
<dbReference type="InParanoid" id="A0A1X7VGN2"/>
<accession>A0A1X7VGN2</accession>
<keyword evidence="5 7" id="KW-0472">Membrane</keyword>
<dbReference type="eggNOG" id="ENOG502QS1E">
    <property type="taxonomic scope" value="Eukaryota"/>
</dbReference>
<evidence type="ECO:0000256" key="4">
    <source>
        <dbReference type="ARBA" id="ARBA00022989"/>
    </source>
</evidence>
<dbReference type="OrthoDB" id="115781at2759"/>
<organism evidence="9">
    <name type="scientific">Amphimedon queenslandica</name>
    <name type="common">Sponge</name>
    <dbReference type="NCBI Taxonomy" id="400682"/>
    <lineage>
        <taxon>Eukaryota</taxon>
        <taxon>Metazoa</taxon>
        <taxon>Porifera</taxon>
        <taxon>Demospongiae</taxon>
        <taxon>Heteroscleromorpha</taxon>
        <taxon>Haplosclerida</taxon>
        <taxon>Niphatidae</taxon>
        <taxon>Amphimedon</taxon>
    </lineage>
</organism>
<evidence type="ECO:0000256" key="6">
    <source>
        <dbReference type="ARBA" id="ARBA00049737"/>
    </source>
</evidence>
<gene>
    <name evidence="9" type="primary">100640988</name>
</gene>
<feature type="domain" description="TM7S3/TM198-like" evidence="8">
    <location>
        <begin position="148"/>
        <end position="341"/>
    </location>
</feature>